<dbReference type="GO" id="GO:0016491">
    <property type="term" value="F:oxidoreductase activity"/>
    <property type="evidence" value="ECO:0007669"/>
    <property type="project" value="InterPro"/>
</dbReference>
<organism evidence="3 4">
    <name type="scientific">Massarina eburnea CBS 473.64</name>
    <dbReference type="NCBI Taxonomy" id="1395130"/>
    <lineage>
        <taxon>Eukaryota</taxon>
        <taxon>Fungi</taxon>
        <taxon>Dikarya</taxon>
        <taxon>Ascomycota</taxon>
        <taxon>Pezizomycotina</taxon>
        <taxon>Dothideomycetes</taxon>
        <taxon>Pleosporomycetidae</taxon>
        <taxon>Pleosporales</taxon>
        <taxon>Massarineae</taxon>
        <taxon>Massarinaceae</taxon>
        <taxon>Massarina</taxon>
    </lineage>
</organism>
<evidence type="ECO:0000313" key="4">
    <source>
        <dbReference type="Proteomes" id="UP000799753"/>
    </source>
</evidence>
<dbReference type="AlphaFoldDB" id="A0A6A6RIL3"/>
<dbReference type="NCBIfam" id="NF041278">
    <property type="entry name" value="CmcJ_NvfI_EfuI"/>
    <property type="match status" value="1"/>
</dbReference>
<proteinExistence type="inferred from homology"/>
<protein>
    <recommendedName>
        <fullName evidence="5">Methyltransferase</fullName>
    </recommendedName>
</protein>
<keyword evidence="4" id="KW-1185">Reference proteome</keyword>
<comment type="similarity">
    <text evidence="1">Belongs to the asaB hydroxylase/desaturase family.</text>
</comment>
<dbReference type="InterPro" id="IPR044053">
    <property type="entry name" value="AsaB-like"/>
</dbReference>
<dbReference type="Proteomes" id="UP000799753">
    <property type="component" value="Unassembled WGS sequence"/>
</dbReference>
<dbReference type="PANTHER" id="PTHR34598">
    <property type="entry name" value="BLL6449 PROTEIN"/>
    <property type="match status" value="1"/>
</dbReference>
<feature type="region of interest" description="Disordered" evidence="2">
    <location>
        <begin position="1"/>
        <end position="36"/>
    </location>
</feature>
<name>A0A6A6RIL3_9PLEO</name>
<evidence type="ECO:0000256" key="1">
    <source>
        <dbReference type="ARBA" id="ARBA00023604"/>
    </source>
</evidence>
<dbReference type="PANTHER" id="PTHR34598:SF1">
    <property type="entry name" value="PUTATIVE (AFU_ORTHOLOGUE AFUA_3G13140)-RELATED"/>
    <property type="match status" value="1"/>
</dbReference>
<evidence type="ECO:0000256" key="2">
    <source>
        <dbReference type="SAM" id="MobiDB-lite"/>
    </source>
</evidence>
<reference evidence="3" key="1">
    <citation type="journal article" date="2020" name="Stud. Mycol.">
        <title>101 Dothideomycetes genomes: a test case for predicting lifestyles and emergence of pathogens.</title>
        <authorList>
            <person name="Haridas S."/>
            <person name="Albert R."/>
            <person name="Binder M."/>
            <person name="Bloem J."/>
            <person name="Labutti K."/>
            <person name="Salamov A."/>
            <person name="Andreopoulos B."/>
            <person name="Baker S."/>
            <person name="Barry K."/>
            <person name="Bills G."/>
            <person name="Bluhm B."/>
            <person name="Cannon C."/>
            <person name="Castanera R."/>
            <person name="Culley D."/>
            <person name="Daum C."/>
            <person name="Ezra D."/>
            <person name="Gonzalez J."/>
            <person name="Henrissat B."/>
            <person name="Kuo A."/>
            <person name="Liang C."/>
            <person name="Lipzen A."/>
            <person name="Lutzoni F."/>
            <person name="Magnuson J."/>
            <person name="Mondo S."/>
            <person name="Nolan M."/>
            <person name="Ohm R."/>
            <person name="Pangilinan J."/>
            <person name="Park H.-J."/>
            <person name="Ramirez L."/>
            <person name="Alfaro M."/>
            <person name="Sun H."/>
            <person name="Tritt A."/>
            <person name="Yoshinaga Y."/>
            <person name="Zwiers L.-H."/>
            <person name="Turgeon B."/>
            <person name="Goodwin S."/>
            <person name="Spatafora J."/>
            <person name="Crous P."/>
            <person name="Grigoriev I."/>
        </authorList>
    </citation>
    <scope>NUCLEOTIDE SEQUENCE</scope>
    <source>
        <strain evidence="3">CBS 473.64</strain>
    </source>
</reference>
<gene>
    <name evidence="3" type="ORF">P280DRAFT_474766</name>
</gene>
<accession>A0A6A6RIL3</accession>
<sequence length="305" mass="34242">MTTTSSYPTPAHLLSSTTPNLTSTSKSTDVNFQGLPIPRGPATASLSFYKAPEDGSKPHNYVEVPTDGRPQRNFGEAWHDVVIDDLRGQENKFTLDNNAFGTLSNIPSEEHEFQDDARIKEVYYSEVEKLLLERLPGAQRVLLFDHTIRRSHPGANRAPVTRVHIDQTPSSAAARVRHHLPAEADALLQGRYRIINVWRPLNGPVMAHPLAVADSAHVRDEDLIGVEHRYPDRTGETAAVQYNKEQKWYYWSGMENTDRLLLKCFDSDEDVGRWGRVPHTAFVDPRTPEGAVGRESIEVRALVFG</sequence>
<dbReference type="EMBL" id="MU006846">
    <property type="protein sequence ID" value="KAF2634261.1"/>
    <property type="molecule type" value="Genomic_DNA"/>
</dbReference>
<evidence type="ECO:0000313" key="3">
    <source>
        <dbReference type="EMBL" id="KAF2634261.1"/>
    </source>
</evidence>
<feature type="compositionally biased region" description="Low complexity" evidence="2">
    <location>
        <begin position="13"/>
        <end position="28"/>
    </location>
</feature>
<evidence type="ECO:0008006" key="5">
    <source>
        <dbReference type="Google" id="ProtNLM"/>
    </source>
</evidence>
<dbReference type="OrthoDB" id="412788at2759"/>